<dbReference type="AlphaFoldDB" id="A0A2U3EKU9"/>
<reference evidence="1 2" key="1">
    <citation type="journal article" date="2016" name="Front. Microbiol.">
        <title>Genome and transcriptome sequences reveal the specific parasitism of the nematophagous Purpureocillium lilacinum 36-1.</title>
        <authorList>
            <person name="Xie J."/>
            <person name="Li S."/>
            <person name="Mo C."/>
            <person name="Xiao X."/>
            <person name="Peng D."/>
            <person name="Wang G."/>
            <person name="Xiao Y."/>
        </authorList>
    </citation>
    <scope>NUCLEOTIDE SEQUENCE [LARGE SCALE GENOMIC DNA]</scope>
    <source>
        <strain evidence="1 2">36-1</strain>
    </source>
</reference>
<gene>
    <name evidence="1" type="ORF">PCL_05794</name>
</gene>
<comment type="caution">
    <text evidence="1">The sequence shown here is derived from an EMBL/GenBank/DDBJ whole genome shotgun (WGS) entry which is preliminary data.</text>
</comment>
<evidence type="ECO:0000313" key="2">
    <source>
        <dbReference type="Proteomes" id="UP000245956"/>
    </source>
</evidence>
<dbReference type="Proteomes" id="UP000245956">
    <property type="component" value="Unassembled WGS sequence"/>
</dbReference>
<protein>
    <submittedName>
        <fullName evidence="1">Uncharacterized protein</fullName>
    </submittedName>
</protein>
<accession>A0A2U3EKU9</accession>
<proteinExistence type="predicted"/>
<dbReference type="EMBL" id="LCWV01000002">
    <property type="protein sequence ID" value="PWI75136.1"/>
    <property type="molecule type" value="Genomic_DNA"/>
</dbReference>
<name>A0A2U3EKU9_PURLI</name>
<organism evidence="1 2">
    <name type="scientific">Purpureocillium lilacinum</name>
    <name type="common">Paecilomyces lilacinus</name>
    <dbReference type="NCBI Taxonomy" id="33203"/>
    <lineage>
        <taxon>Eukaryota</taxon>
        <taxon>Fungi</taxon>
        <taxon>Dikarya</taxon>
        <taxon>Ascomycota</taxon>
        <taxon>Pezizomycotina</taxon>
        <taxon>Sordariomycetes</taxon>
        <taxon>Hypocreomycetidae</taxon>
        <taxon>Hypocreales</taxon>
        <taxon>Ophiocordycipitaceae</taxon>
        <taxon>Purpureocillium</taxon>
    </lineage>
</organism>
<sequence length="485" mass="52872">MKPPAARKARQQIGEFLPFQMCSRCLENDRPCDKQRPSGACIIAGEEDQSSLDVNYDDLATRLLVWAGLKSPISKVTALAENSFCLLDSASRMVSSSRPWRAGPGAYCDQSQGRNEGAAGRAVVPLAIERSQGSIGELSSMHLSAMRGVFSGVSGLRSPWWSLAPYTHYRRFSPVRLCEPRDSRRNGKADCAENKAPRAALAKTFTTGQRHKRPRYILRSSTVEPIINHHNNPNSRNARYPVEACWGHSSVFQHPDLFPASSCCSDVIRIWAIPGLRWGEGRATIASAHAARLQVDSWSGRPDQEQWQDMACIMNNYGPILTAKTASGWKCQNLNGSSLEAGVLRSNSFRAKNEPAVMAQVIPIIEGDLGLENGVAAARLYGGHSFPGGNKSIFETYVTLDDRNDLCHDGGLVLSTKAVRANPSAVPFGHQRGDALTAARSPQTLPGSAWPAQRQAFAHKDDLIGRRQTAKGLGYGRRAAQVSPQ</sequence>
<evidence type="ECO:0000313" key="1">
    <source>
        <dbReference type="EMBL" id="PWI75136.1"/>
    </source>
</evidence>